<dbReference type="Pfam" id="PF17777">
    <property type="entry name" value="RL10P_insert"/>
    <property type="match status" value="1"/>
</dbReference>
<reference evidence="3 4" key="1">
    <citation type="journal article" date="2018" name="PLoS ONE">
        <title>The draft genome of Kipferlia bialata reveals reductive genome evolution in fornicate parasites.</title>
        <authorList>
            <person name="Tanifuji G."/>
            <person name="Takabayashi S."/>
            <person name="Kume K."/>
            <person name="Takagi M."/>
            <person name="Nakayama T."/>
            <person name="Kamikawa R."/>
            <person name="Inagaki Y."/>
            <person name="Hashimoto T."/>
        </authorList>
    </citation>
    <scope>NUCLEOTIDE SEQUENCE [LARGE SCALE GENOMIC DNA]</scope>
    <source>
        <strain evidence="3">NY0173</strain>
    </source>
</reference>
<proteinExistence type="inferred from homology"/>
<dbReference type="InterPro" id="IPR001790">
    <property type="entry name" value="Ribosomal_uL10"/>
</dbReference>
<dbReference type="PANTHER" id="PTHR45841">
    <property type="entry name" value="MRNA TURNOVER PROTEIN 4 MRTO4"/>
    <property type="match status" value="1"/>
</dbReference>
<dbReference type="Pfam" id="PF00466">
    <property type="entry name" value="Ribosomal_L10"/>
    <property type="match status" value="1"/>
</dbReference>
<comment type="similarity">
    <text evidence="1">Belongs to the universal ribosomal protein uL10 family.</text>
</comment>
<dbReference type="PANTHER" id="PTHR45841:SF1">
    <property type="entry name" value="MRNA TURNOVER PROTEIN 4 HOMOLOG"/>
    <property type="match status" value="1"/>
</dbReference>
<name>A0A9K3D697_9EUKA</name>
<accession>A0A9K3D697</accession>
<gene>
    <name evidence="3" type="ORF">KIPB_012163</name>
</gene>
<dbReference type="InterPro" id="IPR051742">
    <property type="entry name" value="Ribosome_Assembly_uL10"/>
</dbReference>
<keyword evidence="3" id="KW-0687">Ribonucleoprotein</keyword>
<comment type="caution">
    <text evidence="3">The sequence shown here is derived from an EMBL/GenBank/DDBJ whole genome shotgun (WGS) entry which is preliminary data.</text>
</comment>
<dbReference type="GO" id="GO:0005840">
    <property type="term" value="C:ribosome"/>
    <property type="evidence" value="ECO:0007669"/>
    <property type="project" value="UniProtKB-KW"/>
</dbReference>
<protein>
    <submittedName>
        <fullName evidence="3">Ribosomal protein L10P</fullName>
    </submittedName>
</protein>
<dbReference type="GO" id="GO:0042273">
    <property type="term" value="P:ribosomal large subunit biogenesis"/>
    <property type="evidence" value="ECO:0007669"/>
    <property type="project" value="TreeGrafter"/>
</dbReference>
<dbReference type="Proteomes" id="UP000265618">
    <property type="component" value="Unassembled WGS sequence"/>
</dbReference>
<dbReference type="SUPFAM" id="SSF160369">
    <property type="entry name" value="Ribosomal protein L10-like"/>
    <property type="match status" value="1"/>
</dbReference>
<dbReference type="GO" id="GO:0005730">
    <property type="term" value="C:nucleolus"/>
    <property type="evidence" value="ECO:0007669"/>
    <property type="project" value="TreeGrafter"/>
</dbReference>
<feature type="non-terminal residue" evidence="3">
    <location>
        <position position="198"/>
    </location>
</feature>
<dbReference type="GO" id="GO:0000956">
    <property type="term" value="P:nuclear-transcribed mRNA catabolic process"/>
    <property type="evidence" value="ECO:0007669"/>
    <property type="project" value="TreeGrafter"/>
</dbReference>
<dbReference type="GO" id="GO:0006364">
    <property type="term" value="P:rRNA processing"/>
    <property type="evidence" value="ECO:0007669"/>
    <property type="project" value="TreeGrafter"/>
</dbReference>
<feature type="domain" description="Large ribosomal subunit protein uL10-like insertion" evidence="2">
    <location>
        <begin position="126"/>
        <end position="197"/>
    </location>
</feature>
<dbReference type="Gene3D" id="3.90.105.20">
    <property type="match status" value="1"/>
</dbReference>
<evidence type="ECO:0000313" key="4">
    <source>
        <dbReference type="Proteomes" id="UP000265618"/>
    </source>
</evidence>
<sequence>MAKSKRSKTVALTRVQKKGKENKEKLVQKLHDALDDAVEVFVFTYEDMKSDRLNALRNHLRGKATMMLAKRTVMTHALGHTEEEEYRTGLSGLCKYLKGNSGVIASTVPQADIQAAFDKFSAEEYATTGTIAARDIIVPSGPLDHIAFPFSMEVELRGLGLPTQLKDGVINVLMATPIASAGQPITSQQARLLRHFGH</sequence>
<evidence type="ECO:0000256" key="1">
    <source>
        <dbReference type="ARBA" id="ARBA00008889"/>
    </source>
</evidence>
<dbReference type="InterPro" id="IPR043141">
    <property type="entry name" value="Ribosomal_uL10-like_sf"/>
</dbReference>
<dbReference type="InterPro" id="IPR040637">
    <property type="entry name" value="Ribosomal_uL10-like_insert"/>
</dbReference>
<dbReference type="GO" id="GO:0003723">
    <property type="term" value="F:RNA binding"/>
    <property type="evidence" value="ECO:0007669"/>
    <property type="project" value="TreeGrafter"/>
</dbReference>
<dbReference type="GO" id="GO:0030687">
    <property type="term" value="C:preribosome, large subunit precursor"/>
    <property type="evidence" value="ECO:0007669"/>
    <property type="project" value="TreeGrafter"/>
</dbReference>
<keyword evidence="3" id="KW-0689">Ribosomal protein</keyword>
<dbReference type="AlphaFoldDB" id="A0A9K3D697"/>
<keyword evidence="4" id="KW-1185">Reference proteome</keyword>
<dbReference type="EMBL" id="BDIP01005265">
    <property type="protein sequence ID" value="GIQ89641.1"/>
    <property type="molecule type" value="Genomic_DNA"/>
</dbReference>
<dbReference type="Gene3D" id="3.30.70.1730">
    <property type="match status" value="1"/>
</dbReference>
<evidence type="ECO:0000259" key="2">
    <source>
        <dbReference type="Pfam" id="PF17777"/>
    </source>
</evidence>
<evidence type="ECO:0000313" key="3">
    <source>
        <dbReference type="EMBL" id="GIQ89641.1"/>
    </source>
</evidence>
<dbReference type="InterPro" id="IPR043164">
    <property type="entry name" value="Ribosomal_uL10-like_insert_sf"/>
</dbReference>
<organism evidence="3 4">
    <name type="scientific">Kipferlia bialata</name>
    <dbReference type="NCBI Taxonomy" id="797122"/>
    <lineage>
        <taxon>Eukaryota</taxon>
        <taxon>Metamonada</taxon>
        <taxon>Carpediemonas-like organisms</taxon>
        <taxon>Kipferlia</taxon>
    </lineage>
</organism>
<dbReference type="OrthoDB" id="10262308at2759"/>